<proteinExistence type="predicted"/>
<feature type="transmembrane region" description="Helical" evidence="1">
    <location>
        <begin position="37"/>
        <end position="55"/>
    </location>
</feature>
<dbReference type="RefSeq" id="WP_144309794.1">
    <property type="nucleotide sequence ID" value="NZ_VMNK01000010.1"/>
</dbReference>
<protein>
    <recommendedName>
        <fullName evidence="4">NERD domain-containing protein</fullName>
    </recommendedName>
</protein>
<dbReference type="EMBL" id="VMNK01000010">
    <property type="protein sequence ID" value="TVO55884.1"/>
    <property type="molecule type" value="Genomic_DNA"/>
</dbReference>
<name>A0A557QSJ2_9RHOO</name>
<evidence type="ECO:0000313" key="3">
    <source>
        <dbReference type="Proteomes" id="UP000319502"/>
    </source>
</evidence>
<dbReference type="AlphaFoldDB" id="A0A557QSJ2"/>
<keyword evidence="1" id="KW-1133">Transmembrane helix</keyword>
<evidence type="ECO:0000313" key="2">
    <source>
        <dbReference type="EMBL" id="TVO55884.1"/>
    </source>
</evidence>
<gene>
    <name evidence="2" type="ORF">FHP91_11760</name>
</gene>
<organism evidence="2 3">
    <name type="scientific">Denitromonas halophila</name>
    <dbReference type="NCBI Taxonomy" id="1629404"/>
    <lineage>
        <taxon>Bacteria</taxon>
        <taxon>Pseudomonadati</taxon>
        <taxon>Pseudomonadota</taxon>
        <taxon>Betaproteobacteria</taxon>
        <taxon>Rhodocyclales</taxon>
        <taxon>Zoogloeaceae</taxon>
        <taxon>Denitromonas</taxon>
    </lineage>
</organism>
<evidence type="ECO:0008006" key="4">
    <source>
        <dbReference type="Google" id="ProtNLM"/>
    </source>
</evidence>
<keyword evidence="1" id="KW-0812">Transmembrane</keyword>
<accession>A0A557QSJ2</accession>
<keyword evidence="1" id="KW-0472">Membrane</keyword>
<evidence type="ECO:0000256" key="1">
    <source>
        <dbReference type="SAM" id="Phobius"/>
    </source>
</evidence>
<dbReference type="Proteomes" id="UP000319502">
    <property type="component" value="Unassembled WGS sequence"/>
</dbReference>
<comment type="caution">
    <text evidence="2">The sequence shown here is derived from an EMBL/GenBank/DDBJ whole genome shotgun (WGS) entry which is preliminary data.</text>
</comment>
<reference evidence="2 3" key="1">
    <citation type="submission" date="2019-07" db="EMBL/GenBank/DDBJ databases">
        <title>The pathways for chlorine oxyanion respiration interact through the shared metabolite chlorate.</title>
        <authorList>
            <person name="Barnum T.P."/>
            <person name="Cheng Y."/>
            <person name="Hill K.A."/>
            <person name="Lucas L.N."/>
            <person name="Carlson H.K."/>
            <person name="Coates J.D."/>
        </authorList>
    </citation>
    <scope>NUCLEOTIDE SEQUENCE [LARGE SCALE GENOMIC DNA]</scope>
    <source>
        <strain evidence="2 3">SFB-3</strain>
    </source>
</reference>
<feature type="transmembrane region" description="Helical" evidence="1">
    <location>
        <begin position="12"/>
        <end position="31"/>
    </location>
</feature>
<sequence length="191" mass="21967">MAASYAPWRRQLLLARLLLTGAPAALVFGFLWHRDAYLWLGALAGGCLFVGLWLLRQVRSRQYGQRIESRHSRLAADHLRGMGFTVRCGQMTRYGDVDMVVSRGPMSATVEIKAFHYWRSRFRDRGRQQRARQQARRQREQLGAQVCVLWLPTARSTWLSRLLDLIMPEMQPLVVRGSARKLGVVLDEMAD</sequence>
<keyword evidence="3" id="KW-1185">Reference proteome</keyword>